<dbReference type="InterPro" id="IPR005119">
    <property type="entry name" value="LysR_subst-bd"/>
</dbReference>
<keyword evidence="2" id="KW-0805">Transcription regulation</keyword>
<dbReference type="Proteomes" id="UP000597138">
    <property type="component" value="Unassembled WGS sequence"/>
</dbReference>
<dbReference type="SUPFAM" id="SSF53850">
    <property type="entry name" value="Periplasmic binding protein-like II"/>
    <property type="match status" value="1"/>
</dbReference>
<dbReference type="PANTHER" id="PTHR30126">
    <property type="entry name" value="HTH-TYPE TRANSCRIPTIONAL REGULATOR"/>
    <property type="match status" value="1"/>
</dbReference>
<proteinExistence type="inferred from homology"/>
<sequence>MRLPVIIAAKIPVRTERDEAYTAEWAREETMRNTFVGVDLRALQAFVAVCETRSMTEAARVLGVTQSAVSQLIAALEREQGVALFDREFRPVRPNAAGRILLEQAGALLGHAQAVSHNVRNATSEGAPSLRIGCVDSFAASVGPHLVQRLSDRMKTLSMWSGLTPTLSEQLANRELDLAICTEATLDPRRVELRPLFSETFVAVAPRTFGAGRKPRDFHDVVRDLPLLRYTGRSLIGQQVERLVRHMNFHAPNRYEFDDTDPLLSLVASGFGCAITSPLCLWQSRAHLPDVTVVPLPATRIGHRHFYILTRRSEWSAMADAVSRESIAVARDVIAPGLLAALPGMPAELFDVYAHDLDARGAA</sequence>
<keyword evidence="3" id="KW-0238">DNA-binding</keyword>
<dbReference type="SUPFAM" id="SSF46785">
    <property type="entry name" value="Winged helix' DNA-binding domain"/>
    <property type="match status" value="1"/>
</dbReference>
<dbReference type="InterPro" id="IPR036388">
    <property type="entry name" value="WH-like_DNA-bd_sf"/>
</dbReference>
<dbReference type="InterPro" id="IPR000847">
    <property type="entry name" value="LysR_HTH_N"/>
</dbReference>
<evidence type="ECO:0000313" key="6">
    <source>
        <dbReference type="EMBL" id="GGD89072.1"/>
    </source>
</evidence>
<reference evidence="7" key="1">
    <citation type="journal article" date="2019" name="Int. J. Syst. Evol. Microbiol.">
        <title>The Global Catalogue of Microorganisms (GCM) 10K type strain sequencing project: providing services to taxonomists for standard genome sequencing and annotation.</title>
        <authorList>
            <consortium name="The Broad Institute Genomics Platform"/>
            <consortium name="The Broad Institute Genome Sequencing Center for Infectious Disease"/>
            <person name="Wu L."/>
            <person name="Ma J."/>
        </authorList>
    </citation>
    <scope>NUCLEOTIDE SEQUENCE [LARGE SCALE GENOMIC DNA]</scope>
    <source>
        <strain evidence="7">CGMCC 1.11013</strain>
    </source>
</reference>
<evidence type="ECO:0000256" key="4">
    <source>
        <dbReference type="ARBA" id="ARBA00023163"/>
    </source>
</evidence>
<dbReference type="PROSITE" id="PS50931">
    <property type="entry name" value="HTH_LYSR"/>
    <property type="match status" value="1"/>
</dbReference>
<dbReference type="InterPro" id="IPR036390">
    <property type="entry name" value="WH_DNA-bd_sf"/>
</dbReference>
<dbReference type="Gene3D" id="3.40.190.10">
    <property type="entry name" value="Periplasmic binding protein-like II"/>
    <property type="match status" value="2"/>
</dbReference>
<evidence type="ECO:0000256" key="3">
    <source>
        <dbReference type="ARBA" id="ARBA00023125"/>
    </source>
</evidence>
<keyword evidence="4" id="KW-0804">Transcription</keyword>
<accession>A0ABQ1S0U9</accession>
<dbReference type="Gene3D" id="1.10.10.10">
    <property type="entry name" value="Winged helix-like DNA-binding domain superfamily/Winged helix DNA-binding domain"/>
    <property type="match status" value="1"/>
</dbReference>
<protein>
    <submittedName>
        <fullName evidence="6">LysR family transcriptional regulator</fullName>
    </submittedName>
</protein>
<dbReference type="Pfam" id="PF03466">
    <property type="entry name" value="LysR_substrate"/>
    <property type="match status" value="1"/>
</dbReference>
<evidence type="ECO:0000256" key="1">
    <source>
        <dbReference type="ARBA" id="ARBA00009437"/>
    </source>
</evidence>
<feature type="domain" description="HTH lysR-type" evidence="5">
    <location>
        <begin position="38"/>
        <end position="95"/>
    </location>
</feature>
<keyword evidence="7" id="KW-1185">Reference proteome</keyword>
<dbReference type="PRINTS" id="PR00039">
    <property type="entry name" value="HTHLYSR"/>
</dbReference>
<dbReference type="CDD" id="cd05466">
    <property type="entry name" value="PBP2_LTTR_substrate"/>
    <property type="match status" value="1"/>
</dbReference>
<dbReference type="Pfam" id="PF00126">
    <property type="entry name" value="HTH_1"/>
    <property type="match status" value="1"/>
</dbReference>
<comment type="similarity">
    <text evidence="1">Belongs to the LysR transcriptional regulatory family.</text>
</comment>
<dbReference type="PANTHER" id="PTHR30126:SF40">
    <property type="entry name" value="HTH-TYPE TRANSCRIPTIONAL REGULATOR GLTR"/>
    <property type="match status" value="1"/>
</dbReference>
<evidence type="ECO:0000313" key="7">
    <source>
        <dbReference type="Proteomes" id="UP000597138"/>
    </source>
</evidence>
<gene>
    <name evidence="6" type="ORF">GCM10010985_49610</name>
</gene>
<name>A0ABQ1S0U9_9BURK</name>
<evidence type="ECO:0000259" key="5">
    <source>
        <dbReference type="PROSITE" id="PS50931"/>
    </source>
</evidence>
<dbReference type="EMBL" id="BMEG01000010">
    <property type="protein sequence ID" value="GGD89072.1"/>
    <property type="molecule type" value="Genomic_DNA"/>
</dbReference>
<organism evidence="6 7">
    <name type="scientific">Caballeronia grimmiae</name>
    <dbReference type="NCBI Taxonomy" id="1071679"/>
    <lineage>
        <taxon>Bacteria</taxon>
        <taxon>Pseudomonadati</taxon>
        <taxon>Pseudomonadota</taxon>
        <taxon>Betaproteobacteria</taxon>
        <taxon>Burkholderiales</taxon>
        <taxon>Burkholderiaceae</taxon>
        <taxon>Caballeronia</taxon>
    </lineage>
</organism>
<evidence type="ECO:0000256" key="2">
    <source>
        <dbReference type="ARBA" id="ARBA00023015"/>
    </source>
</evidence>
<comment type="caution">
    <text evidence="6">The sequence shown here is derived from an EMBL/GenBank/DDBJ whole genome shotgun (WGS) entry which is preliminary data.</text>
</comment>